<dbReference type="InterPro" id="IPR003609">
    <property type="entry name" value="Pan_app"/>
</dbReference>
<feature type="domain" description="Fibrinogen C-terminal" evidence="3">
    <location>
        <begin position="133"/>
        <end position="358"/>
    </location>
</feature>
<dbReference type="InterPro" id="IPR002181">
    <property type="entry name" value="Fibrinogen_a/b/g_C_dom"/>
</dbReference>
<dbReference type="PROSITE" id="PS51406">
    <property type="entry name" value="FIBRINOGEN_C_2"/>
    <property type="match status" value="1"/>
</dbReference>
<dbReference type="PANTHER" id="PTHR19143">
    <property type="entry name" value="FIBRINOGEN/TENASCIN/ANGIOPOEITIN"/>
    <property type="match status" value="1"/>
</dbReference>
<dbReference type="GO" id="GO:0005615">
    <property type="term" value="C:extracellular space"/>
    <property type="evidence" value="ECO:0007669"/>
    <property type="project" value="TreeGrafter"/>
</dbReference>
<sequence>MLLGNSLLLNLLSLLYLYVQNILCEQFHEEFIRPDFCTDKVLVSLESYLTQESTSVIQCAARCSLDNKCLSVSYRETDKTCFLNFGRLAYDCGNGVTLTDTVYYQKKDSVKECMNNGTLVNNDCVCYGGYVGTYCERLMTDCSEGFSEMYKDGKFGLYEVLPPGAPRSFKVICRMKWGGRSMILRHFTHTYTLNRTWVQYLDGFDHWPVATWIGLDTLYWLSRSKTSDLTIEFQKKHLPPEFLRIVYEKFKIGNSSTNYQLLSAQLNYARSTVNVTDCLFGLIGSAFSSYDMDNNRVPGLGCPLTYGGAWWYNGACAQCNPTGNLYHNPGGNRTWVNDEVFWEPFDWTPIRVSMWLNN</sequence>
<dbReference type="EMBL" id="JAZGQO010000008">
    <property type="protein sequence ID" value="KAK6180551.1"/>
    <property type="molecule type" value="Genomic_DNA"/>
</dbReference>
<dbReference type="Pfam" id="PF00147">
    <property type="entry name" value="Fibrinogen_C"/>
    <property type="match status" value="1"/>
</dbReference>
<reference evidence="4 5" key="1">
    <citation type="submission" date="2024-01" db="EMBL/GenBank/DDBJ databases">
        <title>The genome of the rayed Mediterranean limpet Patella caerulea (Linnaeus, 1758).</title>
        <authorList>
            <person name="Anh-Thu Weber A."/>
            <person name="Halstead-Nussloch G."/>
        </authorList>
    </citation>
    <scope>NUCLEOTIDE SEQUENCE [LARGE SCALE GENOMIC DNA]</scope>
    <source>
        <strain evidence="4">AATW-2023a</strain>
        <tissue evidence="4">Whole specimen</tissue>
    </source>
</reference>
<dbReference type="SMART" id="SM00186">
    <property type="entry name" value="FBG"/>
    <property type="match status" value="1"/>
</dbReference>
<organism evidence="4 5">
    <name type="scientific">Patella caerulea</name>
    <name type="common">Rayed Mediterranean limpet</name>
    <dbReference type="NCBI Taxonomy" id="87958"/>
    <lineage>
        <taxon>Eukaryota</taxon>
        <taxon>Metazoa</taxon>
        <taxon>Spiralia</taxon>
        <taxon>Lophotrochozoa</taxon>
        <taxon>Mollusca</taxon>
        <taxon>Gastropoda</taxon>
        <taxon>Patellogastropoda</taxon>
        <taxon>Patelloidea</taxon>
        <taxon>Patellidae</taxon>
        <taxon>Patella</taxon>
    </lineage>
</organism>
<keyword evidence="5" id="KW-1185">Reference proteome</keyword>
<keyword evidence="1" id="KW-0732">Signal</keyword>
<evidence type="ECO:0000259" key="3">
    <source>
        <dbReference type="PROSITE" id="PS51406"/>
    </source>
</evidence>
<feature type="domain" description="Apple" evidence="2">
    <location>
        <begin position="37"/>
        <end position="108"/>
    </location>
</feature>
<evidence type="ECO:0000259" key="2">
    <source>
        <dbReference type="PROSITE" id="PS50948"/>
    </source>
</evidence>
<feature type="signal peptide" evidence="1">
    <location>
        <begin position="1"/>
        <end position="24"/>
    </location>
</feature>
<dbReference type="SUPFAM" id="SSF56496">
    <property type="entry name" value="Fibrinogen C-terminal domain-like"/>
    <property type="match status" value="1"/>
</dbReference>
<accession>A0AAN8PWF5</accession>
<evidence type="ECO:0000313" key="5">
    <source>
        <dbReference type="Proteomes" id="UP001347796"/>
    </source>
</evidence>
<dbReference type="Gene3D" id="3.90.215.10">
    <property type="entry name" value="Gamma Fibrinogen, chain A, domain 1"/>
    <property type="match status" value="1"/>
</dbReference>
<dbReference type="InterPro" id="IPR050373">
    <property type="entry name" value="Fibrinogen_C-term_domain"/>
</dbReference>
<dbReference type="Gene3D" id="4.10.530.10">
    <property type="entry name" value="Gamma-fibrinogen Carboxyl Terminal Fragment, domain 2"/>
    <property type="match status" value="1"/>
</dbReference>
<evidence type="ECO:0008006" key="6">
    <source>
        <dbReference type="Google" id="ProtNLM"/>
    </source>
</evidence>
<dbReference type="PANTHER" id="PTHR19143:SF394">
    <property type="entry name" value="ANGIOPOIETIN-RELATED PROTEIN 3-LIKE"/>
    <property type="match status" value="1"/>
</dbReference>
<dbReference type="PROSITE" id="PS50948">
    <property type="entry name" value="PAN"/>
    <property type="match status" value="1"/>
</dbReference>
<comment type="caution">
    <text evidence="4">The sequence shown here is derived from an EMBL/GenBank/DDBJ whole genome shotgun (WGS) entry which is preliminary data.</text>
</comment>
<dbReference type="InterPro" id="IPR014716">
    <property type="entry name" value="Fibrinogen_a/b/g_C_1"/>
</dbReference>
<gene>
    <name evidence="4" type="ORF">SNE40_012683</name>
</gene>
<evidence type="ECO:0000256" key="1">
    <source>
        <dbReference type="SAM" id="SignalP"/>
    </source>
</evidence>
<dbReference type="Proteomes" id="UP001347796">
    <property type="component" value="Unassembled WGS sequence"/>
</dbReference>
<dbReference type="Pfam" id="PF00024">
    <property type="entry name" value="PAN_1"/>
    <property type="match status" value="1"/>
</dbReference>
<protein>
    <recommendedName>
        <fullName evidence="6">Fibrinogen C-terminal domain-containing protein</fullName>
    </recommendedName>
</protein>
<proteinExistence type="predicted"/>
<dbReference type="InterPro" id="IPR036056">
    <property type="entry name" value="Fibrinogen-like_C"/>
</dbReference>
<evidence type="ECO:0000313" key="4">
    <source>
        <dbReference type="EMBL" id="KAK6180551.1"/>
    </source>
</evidence>
<feature type="chain" id="PRO_5042889318" description="Fibrinogen C-terminal domain-containing protein" evidence="1">
    <location>
        <begin position="25"/>
        <end position="358"/>
    </location>
</feature>
<dbReference type="AlphaFoldDB" id="A0AAN8PWF5"/>
<name>A0AAN8PWF5_PATCE</name>